<reference evidence="1" key="1">
    <citation type="journal article" date="2021" name="Microb. Physiol.">
        <title>Proteogenomic Insights into the Physiology of Marine, Sulfate-Reducing, Filamentous Desulfonema limicola and Desulfonema magnum.</title>
        <authorList>
            <person name="Schnaars V."/>
            <person name="Wohlbrand L."/>
            <person name="Scheve S."/>
            <person name="Hinrichs C."/>
            <person name="Reinhardt R."/>
            <person name="Rabus R."/>
        </authorList>
    </citation>
    <scope>NUCLEOTIDE SEQUENCE</scope>
    <source>
        <strain evidence="1">5ac10</strain>
    </source>
</reference>
<keyword evidence="2" id="KW-1185">Reference proteome</keyword>
<protein>
    <submittedName>
        <fullName evidence="1">Uncharacterized protein</fullName>
    </submittedName>
</protein>
<dbReference type="KEGG" id="dli:dnl_57630"/>
<dbReference type="Proteomes" id="UP000663720">
    <property type="component" value="Chromosome"/>
</dbReference>
<dbReference type="RefSeq" id="WP_207689227.1">
    <property type="nucleotide sequence ID" value="NZ_CP061799.1"/>
</dbReference>
<organism evidence="1 2">
    <name type="scientific">Desulfonema limicola</name>
    <dbReference type="NCBI Taxonomy" id="45656"/>
    <lineage>
        <taxon>Bacteria</taxon>
        <taxon>Pseudomonadati</taxon>
        <taxon>Thermodesulfobacteriota</taxon>
        <taxon>Desulfobacteria</taxon>
        <taxon>Desulfobacterales</taxon>
        <taxon>Desulfococcaceae</taxon>
        <taxon>Desulfonema</taxon>
    </lineage>
</organism>
<proteinExistence type="predicted"/>
<evidence type="ECO:0000313" key="2">
    <source>
        <dbReference type="Proteomes" id="UP000663720"/>
    </source>
</evidence>
<gene>
    <name evidence="1" type="ORF">dnl_57630</name>
</gene>
<dbReference type="EMBL" id="CP061799">
    <property type="protein sequence ID" value="QTA83361.1"/>
    <property type="molecule type" value="Genomic_DNA"/>
</dbReference>
<name>A0A975BDI0_9BACT</name>
<dbReference type="AlphaFoldDB" id="A0A975BDI0"/>
<evidence type="ECO:0000313" key="1">
    <source>
        <dbReference type="EMBL" id="QTA83361.1"/>
    </source>
</evidence>
<accession>A0A975BDI0</accession>
<sequence>MSFQAEYKKKFDDLNTAVHIDYRTQLKRDANGGNTVLFVYPPHEENLYINMAGNLYPDACFIDVSRLFVDYIESLGWDDFEDFYRAYESTPDQVFKNDDETSLFKSIIEKIQTADSRGKMSFVIRTGVLHGTGIVNQHIMDDSRILSLKQPLVFLYPAKIEKKGLLFLNFKPASKYRCKLVA</sequence>